<dbReference type="AlphaFoldDB" id="A0A2U8I514"/>
<protein>
    <submittedName>
        <fullName evidence="1">Uncharacterized protein</fullName>
    </submittedName>
</protein>
<keyword evidence="2" id="KW-1185">Reference proteome</keyword>
<proteinExistence type="predicted"/>
<sequence>MVKDKILKKADEVMVEYRIINDCMKALDRVFLQASSVRFSGLALPEVSASFLSHESIRYWLKNSLFRPKGLWPLAELWL</sequence>
<dbReference type="RefSeq" id="WP_119797000.1">
    <property type="nucleotide sequence ID" value="NZ_CP021659.1"/>
</dbReference>
<evidence type="ECO:0000313" key="1">
    <source>
        <dbReference type="EMBL" id="AWK13275.1"/>
    </source>
</evidence>
<name>A0A2U8I514_9GAMM</name>
<dbReference type="Proteomes" id="UP000261875">
    <property type="component" value="Chromosome"/>
</dbReference>
<dbReference type="EMBL" id="CP021659">
    <property type="protein sequence ID" value="AWK13275.1"/>
    <property type="molecule type" value="Genomic_DNA"/>
</dbReference>
<organism evidence="1 2">
    <name type="scientific">Candidatus Fukatsuia symbiotica</name>
    <dbReference type="NCBI Taxonomy" id="1878942"/>
    <lineage>
        <taxon>Bacteria</taxon>
        <taxon>Pseudomonadati</taxon>
        <taxon>Pseudomonadota</taxon>
        <taxon>Gammaproteobacteria</taxon>
        <taxon>Enterobacterales</taxon>
        <taxon>Yersiniaceae</taxon>
        <taxon>Candidatus Fukatsuia</taxon>
    </lineage>
</organism>
<reference evidence="1 2" key="1">
    <citation type="submission" date="2017-05" db="EMBL/GenBank/DDBJ databases">
        <title>Genome sequence of Candidatus Fukatsuia symbiotica and Candidatus Hamiltonella defensa from Acyrthosiphon pisum strain 5D.</title>
        <authorList>
            <person name="Patel V.A."/>
            <person name="Chevignon G."/>
            <person name="Russell J.A."/>
            <person name="Oliver K.M."/>
        </authorList>
    </citation>
    <scope>NUCLEOTIDE SEQUENCE [LARGE SCALE GENOMIC DNA]</scope>
    <source>
        <strain evidence="1 2">5D</strain>
    </source>
</reference>
<evidence type="ECO:0000313" key="2">
    <source>
        <dbReference type="Proteomes" id="UP000261875"/>
    </source>
</evidence>
<gene>
    <name evidence="1" type="ORF">CCS41_00240</name>
</gene>
<accession>A0A2U8I514</accession>
<dbReference type="KEGG" id="fsm:CCS41_00240"/>